<evidence type="ECO:0000259" key="1">
    <source>
        <dbReference type="PROSITE" id="PS50887"/>
    </source>
</evidence>
<evidence type="ECO:0000313" key="2">
    <source>
        <dbReference type="EMBL" id="MBR0653102.1"/>
    </source>
</evidence>
<dbReference type="InterPro" id="IPR029016">
    <property type="entry name" value="GAF-like_dom_sf"/>
</dbReference>
<dbReference type="PANTHER" id="PTHR43102">
    <property type="entry name" value="SLR1143 PROTEIN"/>
    <property type="match status" value="1"/>
</dbReference>
<dbReference type="SMART" id="SM00267">
    <property type="entry name" value="GGDEF"/>
    <property type="match status" value="1"/>
</dbReference>
<feature type="domain" description="GGDEF" evidence="1">
    <location>
        <begin position="212"/>
        <end position="342"/>
    </location>
</feature>
<dbReference type="SMART" id="SM00065">
    <property type="entry name" value="GAF"/>
    <property type="match status" value="1"/>
</dbReference>
<dbReference type="Gene3D" id="3.30.450.40">
    <property type="match status" value="1"/>
</dbReference>
<dbReference type="PROSITE" id="PS50887">
    <property type="entry name" value="GGDEF"/>
    <property type="match status" value="1"/>
</dbReference>
<accession>A0ABS5EPZ0</accession>
<sequence length="348" mass="37643">MQLAATAAGFIPPPPAPNEAERLAALRSYDVLDTACEESFDGVAELARRLLNVPTALVTLLDADRQWFKARAGFEATEGPRDTSFCGHAILEPAGATMVVPDATKDPRFAGNPFVTGETRLRFYAGVPLVNAEGHALGTLCVLDHEPRELSDADNATLRALARMVVTTLELRRASLNMRSMATSDSLTALPNRVGFLASLDRAIQRARRDGEVFSLLMLDLDGFKAVNDRFGHAEGDAVLRAVGAQLAATLRREDEPSRLGGDEFAAVLWRIDLRDARDIAERVRQAIASRMEQAGWAVTASIGTVTFHTPPASAEDAIRRADALMYEAKRAGRDRAAHAVVEADEPT</sequence>
<dbReference type="RefSeq" id="WP_246522647.1">
    <property type="nucleotide sequence ID" value="NZ_JAAEDI010000040.1"/>
</dbReference>
<proteinExistence type="predicted"/>
<name>A0ABS5EPZ0_9PROT</name>
<dbReference type="Pfam" id="PF00990">
    <property type="entry name" value="GGDEF"/>
    <property type="match status" value="1"/>
</dbReference>
<dbReference type="NCBIfam" id="TIGR00254">
    <property type="entry name" value="GGDEF"/>
    <property type="match status" value="1"/>
</dbReference>
<comment type="caution">
    <text evidence="2">The sequence shown here is derived from an EMBL/GenBank/DDBJ whole genome shotgun (WGS) entry which is preliminary data.</text>
</comment>
<gene>
    <name evidence="2" type="ORF">GXW78_25830</name>
</gene>
<dbReference type="InterPro" id="IPR003018">
    <property type="entry name" value="GAF"/>
</dbReference>
<dbReference type="Proteomes" id="UP000698752">
    <property type="component" value="Unassembled WGS sequence"/>
</dbReference>
<dbReference type="SUPFAM" id="SSF55781">
    <property type="entry name" value="GAF domain-like"/>
    <property type="match status" value="1"/>
</dbReference>
<dbReference type="Pfam" id="PF01590">
    <property type="entry name" value="GAF"/>
    <property type="match status" value="1"/>
</dbReference>
<protein>
    <submittedName>
        <fullName evidence="2">Sensor domain-containing diguanylate cyclase</fullName>
    </submittedName>
</protein>
<dbReference type="CDD" id="cd01949">
    <property type="entry name" value="GGDEF"/>
    <property type="match status" value="1"/>
</dbReference>
<reference evidence="3" key="1">
    <citation type="journal article" date="2021" name="Syst. Appl. Microbiol.">
        <title>Roseomonas hellenica sp. nov., isolated from roots of wild-growing Alkanna tinctoria.</title>
        <authorList>
            <person name="Rat A."/>
            <person name="Naranjo H.D."/>
            <person name="Lebbe L."/>
            <person name="Cnockaert M."/>
            <person name="Krigas N."/>
            <person name="Grigoriadou K."/>
            <person name="Maloupa E."/>
            <person name="Willems A."/>
        </authorList>
    </citation>
    <scope>NUCLEOTIDE SEQUENCE [LARGE SCALE GENOMIC DNA]</scope>
    <source>
        <strain evidence="3">LMG 31159</strain>
    </source>
</reference>
<dbReference type="Gene3D" id="3.30.70.270">
    <property type="match status" value="1"/>
</dbReference>
<dbReference type="InterPro" id="IPR043128">
    <property type="entry name" value="Rev_trsase/Diguanyl_cyclase"/>
</dbReference>
<dbReference type="PANTHER" id="PTHR43102:SF2">
    <property type="entry name" value="GAF DOMAIN-CONTAINING PROTEIN"/>
    <property type="match status" value="1"/>
</dbReference>
<dbReference type="InterPro" id="IPR000160">
    <property type="entry name" value="GGDEF_dom"/>
</dbReference>
<evidence type="ECO:0000313" key="3">
    <source>
        <dbReference type="Proteomes" id="UP000698752"/>
    </source>
</evidence>
<dbReference type="SUPFAM" id="SSF55073">
    <property type="entry name" value="Nucleotide cyclase"/>
    <property type="match status" value="1"/>
</dbReference>
<dbReference type="InterPro" id="IPR029787">
    <property type="entry name" value="Nucleotide_cyclase"/>
</dbReference>
<organism evidence="2 3">
    <name type="scientific">Neoroseomonas terrae</name>
    <dbReference type="NCBI Taxonomy" id="424799"/>
    <lineage>
        <taxon>Bacteria</taxon>
        <taxon>Pseudomonadati</taxon>
        <taxon>Pseudomonadota</taxon>
        <taxon>Alphaproteobacteria</taxon>
        <taxon>Acetobacterales</taxon>
        <taxon>Acetobacteraceae</taxon>
        <taxon>Neoroseomonas</taxon>
    </lineage>
</organism>
<dbReference type="EMBL" id="JAAEDI010000040">
    <property type="protein sequence ID" value="MBR0653102.1"/>
    <property type="molecule type" value="Genomic_DNA"/>
</dbReference>
<keyword evidence="3" id="KW-1185">Reference proteome</keyword>